<comment type="caution">
    <text evidence="4">The sequence shown here is derived from an EMBL/GenBank/DDBJ whole genome shotgun (WGS) entry which is preliminary data.</text>
</comment>
<keyword evidence="5" id="KW-1185">Reference proteome</keyword>
<name>A0ABW4CJZ5_9LACO</name>
<evidence type="ECO:0000313" key="4">
    <source>
        <dbReference type="EMBL" id="MFD1430298.1"/>
    </source>
</evidence>
<keyword evidence="1" id="KW-0175">Coiled coil</keyword>
<gene>
    <name evidence="4" type="ORF">ACFQ4P_08565</name>
</gene>
<evidence type="ECO:0000256" key="2">
    <source>
        <dbReference type="SAM" id="MobiDB-lite"/>
    </source>
</evidence>
<dbReference type="PANTHER" id="PTHR34094">
    <property type="match status" value="1"/>
</dbReference>
<feature type="compositionally biased region" description="Basic and acidic residues" evidence="2">
    <location>
        <begin position="196"/>
        <end position="207"/>
    </location>
</feature>
<feature type="domain" description="DUF4097" evidence="3">
    <location>
        <begin position="335"/>
        <end position="502"/>
    </location>
</feature>
<feature type="region of interest" description="Disordered" evidence="2">
    <location>
        <begin position="73"/>
        <end position="100"/>
    </location>
</feature>
<evidence type="ECO:0000256" key="1">
    <source>
        <dbReference type="SAM" id="Coils"/>
    </source>
</evidence>
<feature type="compositionally biased region" description="Acidic residues" evidence="2">
    <location>
        <begin position="173"/>
        <end position="185"/>
    </location>
</feature>
<feature type="domain" description="DUF4097" evidence="3">
    <location>
        <begin position="559"/>
        <end position="706"/>
    </location>
</feature>
<dbReference type="RefSeq" id="WP_203626615.1">
    <property type="nucleotide sequence ID" value="NZ_BOLQ01000006.1"/>
</dbReference>
<feature type="compositionally biased region" description="Low complexity" evidence="2">
    <location>
        <begin position="87"/>
        <end position="100"/>
    </location>
</feature>
<dbReference type="Gene3D" id="2.160.20.120">
    <property type="match status" value="1"/>
</dbReference>
<evidence type="ECO:0000259" key="3">
    <source>
        <dbReference type="Pfam" id="PF13349"/>
    </source>
</evidence>
<dbReference type="InterPro" id="IPR025164">
    <property type="entry name" value="Toastrack_DUF4097"/>
</dbReference>
<accession>A0ABW4CJZ5</accession>
<dbReference type="Proteomes" id="UP001597196">
    <property type="component" value="Unassembled WGS sequence"/>
</dbReference>
<feature type="region of interest" description="Disordered" evidence="2">
    <location>
        <begin position="173"/>
        <end position="220"/>
    </location>
</feature>
<evidence type="ECO:0000313" key="5">
    <source>
        <dbReference type="Proteomes" id="UP001597196"/>
    </source>
</evidence>
<dbReference type="EMBL" id="JBHTOC010000011">
    <property type="protein sequence ID" value="MFD1430298.1"/>
    <property type="molecule type" value="Genomic_DNA"/>
</dbReference>
<reference evidence="5" key="1">
    <citation type="journal article" date="2019" name="Int. J. Syst. Evol. Microbiol.">
        <title>The Global Catalogue of Microorganisms (GCM) 10K type strain sequencing project: providing services to taxonomists for standard genome sequencing and annotation.</title>
        <authorList>
            <consortium name="The Broad Institute Genomics Platform"/>
            <consortium name="The Broad Institute Genome Sequencing Center for Infectious Disease"/>
            <person name="Wu L."/>
            <person name="Ma J."/>
        </authorList>
    </citation>
    <scope>NUCLEOTIDE SEQUENCE [LARGE SCALE GENOMIC DNA]</scope>
    <source>
        <strain evidence="5">CCM 8980</strain>
    </source>
</reference>
<organism evidence="4 5">
    <name type="scientific">Lacticaseibacillus mingshuiensis</name>
    <dbReference type="NCBI Taxonomy" id="2799574"/>
    <lineage>
        <taxon>Bacteria</taxon>
        <taxon>Bacillati</taxon>
        <taxon>Bacillota</taxon>
        <taxon>Bacilli</taxon>
        <taxon>Lactobacillales</taxon>
        <taxon>Lactobacillaceae</taxon>
        <taxon>Lacticaseibacillus</taxon>
    </lineage>
</organism>
<protein>
    <submittedName>
        <fullName evidence="4">DUF4097 family beta strand repeat-containing protein</fullName>
    </submittedName>
</protein>
<sequence length="708" mass="72562">MNEMYAAIDEQLDAAFAKYPASQAMVDLRDEIRDDLAAAAQEKREHGIAPRDAAMQAWQEFGDISDLLQETAAEADSGRGAADAEDTTATSDDANGAVPDVTAVGPDDGVPDPPVPPAAPDFDHQLDAAIDKQIADINAMVEAQVNGAFGDDDQDLDDKIDAAIDAQFADFGEEADGPVDAEGADQDGGNAAEKGQATEDKAEDHSGAEQGAGDGAQDADDRNSFAAIARAARRQAQAAMAQAQDQIRRALGQSKGELQKAAREAAQDIQQEAYDQAQAARDAGREQAAQAQALAEASRHYAKQAKAAAAAQTGEDADAALAVDNTMTASLAGVSDITINYPVDDVTLVAGDTDELVVQEAFSTAKRAYYGHLVNEGGTVSVEGGDHPVSSLRVTINGHRFGFWAHITVKIPTSYHGSLTITTESGDVAASQLNLAAPLTIVSEDGDIRLHQLQVGDLTATSEDGDISGDGLTASGEVTLTTEDGDLQLAQSMIAGALTATSESGDVTLIGIKAGQLTVSGDDGDVHIERVKAAADATLTSANGDLAVFQLTSETGALTLSSDDGNVHASLLKAVTTIVASADSGDVTLSQAAAPAIVASASDGDVRGDQLGGAVTLSSESGDVLFTQPALAADVSLSAEDGDVRAKLGPTATFAFDLSSDDGELSERTRQPLRFTTREAHHHVGTVGIGGAATLTATSASGDVSIQA</sequence>
<dbReference type="Pfam" id="PF13349">
    <property type="entry name" value="DUF4097"/>
    <property type="match status" value="2"/>
</dbReference>
<feature type="coiled-coil region" evidence="1">
    <location>
        <begin position="226"/>
        <end position="253"/>
    </location>
</feature>
<proteinExistence type="predicted"/>
<dbReference type="PANTHER" id="PTHR34094:SF1">
    <property type="entry name" value="PROTEIN FAM185A"/>
    <property type="match status" value="1"/>
</dbReference>